<dbReference type="InterPro" id="IPR035897">
    <property type="entry name" value="Toll_tir_struct_dom_sf"/>
</dbReference>
<sequence>MAIAQAELLRAAQRQPVIKSQVRAGLQKTAFLCHSHRDEKLAEGLQSLLAEQGVQLYIDWKDASMPPEPNRETAARIQQRIKSCDWFLFLATANSMASRWCPWELGYADGQKQPDRIAVVQTSDSSTTHGNEYMQLYRRVDSNNAGQLLWLPAGGNQGQFVRSVPFL</sequence>
<evidence type="ECO:0000313" key="2">
    <source>
        <dbReference type="EMBL" id="MBB5205415.1"/>
    </source>
</evidence>
<dbReference type="EMBL" id="JACHHO010000004">
    <property type="protein sequence ID" value="MBB5205415.1"/>
    <property type="molecule type" value="Genomic_DNA"/>
</dbReference>
<evidence type="ECO:0000259" key="1">
    <source>
        <dbReference type="Pfam" id="PF13676"/>
    </source>
</evidence>
<comment type="caution">
    <text evidence="2">The sequence shown here is derived from an EMBL/GenBank/DDBJ whole genome shotgun (WGS) entry which is preliminary data.</text>
</comment>
<dbReference type="Proteomes" id="UP000554837">
    <property type="component" value="Unassembled WGS sequence"/>
</dbReference>
<dbReference type="Gene3D" id="3.40.50.10140">
    <property type="entry name" value="Toll/interleukin-1 receptor homology (TIR) domain"/>
    <property type="match status" value="1"/>
</dbReference>
<name>A0A840S4V4_9BURK</name>
<keyword evidence="3" id="KW-1185">Reference proteome</keyword>
<organism evidence="2 3">
    <name type="scientific">Inhella inkyongensis</name>
    <dbReference type="NCBI Taxonomy" id="392593"/>
    <lineage>
        <taxon>Bacteria</taxon>
        <taxon>Pseudomonadati</taxon>
        <taxon>Pseudomonadota</taxon>
        <taxon>Betaproteobacteria</taxon>
        <taxon>Burkholderiales</taxon>
        <taxon>Sphaerotilaceae</taxon>
        <taxon>Inhella</taxon>
    </lineage>
</organism>
<dbReference type="InterPro" id="IPR000157">
    <property type="entry name" value="TIR_dom"/>
</dbReference>
<proteinExistence type="predicted"/>
<dbReference type="OrthoDB" id="9810385at2"/>
<dbReference type="GO" id="GO:0007165">
    <property type="term" value="P:signal transduction"/>
    <property type="evidence" value="ECO:0007669"/>
    <property type="project" value="InterPro"/>
</dbReference>
<dbReference type="Pfam" id="PF13676">
    <property type="entry name" value="TIR_2"/>
    <property type="match status" value="1"/>
</dbReference>
<gene>
    <name evidence="2" type="ORF">HNQ51_002734</name>
</gene>
<evidence type="ECO:0000313" key="3">
    <source>
        <dbReference type="Proteomes" id="UP000554837"/>
    </source>
</evidence>
<reference evidence="2 3" key="1">
    <citation type="submission" date="2020-08" db="EMBL/GenBank/DDBJ databases">
        <title>Genomic Encyclopedia of Type Strains, Phase IV (KMG-IV): sequencing the most valuable type-strain genomes for metagenomic binning, comparative biology and taxonomic classification.</title>
        <authorList>
            <person name="Goeker M."/>
        </authorList>
    </citation>
    <scope>NUCLEOTIDE SEQUENCE [LARGE SCALE GENOMIC DNA]</scope>
    <source>
        <strain evidence="2 3">DSM 23958</strain>
    </source>
</reference>
<protein>
    <recommendedName>
        <fullName evidence="1">TIR domain-containing protein</fullName>
    </recommendedName>
</protein>
<dbReference type="SUPFAM" id="SSF52200">
    <property type="entry name" value="Toll/Interleukin receptor TIR domain"/>
    <property type="match status" value="1"/>
</dbReference>
<feature type="domain" description="TIR" evidence="1">
    <location>
        <begin position="31"/>
        <end position="123"/>
    </location>
</feature>
<dbReference type="AlphaFoldDB" id="A0A840S4V4"/>
<accession>A0A840S4V4</accession>
<dbReference type="RefSeq" id="WP_138856651.1">
    <property type="nucleotide sequence ID" value="NZ_CP040709.1"/>
</dbReference>